<evidence type="ECO:0000313" key="1">
    <source>
        <dbReference type="EMBL" id="RDX95569.1"/>
    </source>
</evidence>
<protein>
    <submittedName>
        <fullName evidence="1">Uncharacterized protein</fullName>
    </submittedName>
</protein>
<organism evidence="1 2">
    <name type="scientific">Mucuna pruriens</name>
    <name type="common">Velvet bean</name>
    <name type="synonym">Dolichos pruriens</name>
    <dbReference type="NCBI Taxonomy" id="157652"/>
    <lineage>
        <taxon>Eukaryota</taxon>
        <taxon>Viridiplantae</taxon>
        <taxon>Streptophyta</taxon>
        <taxon>Embryophyta</taxon>
        <taxon>Tracheophyta</taxon>
        <taxon>Spermatophyta</taxon>
        <taxon>Magnoliopsida</taxon>
        <taxon>eudicotyledons</taxon>
        <taxon>Gunneridae</taxon>
        <taxon>Pentapetalae</taxon>
        <taxon>rosids</taxon>
        <taxon>fabids</taxon>
        <taxon>Fabales</taxon>
        <taxon>Fabaceae</taxon>
        <taxon>Papilionoideae</taxon>
        <taxon>50 kb inversion clade</taxon>
        <taxon>NPAAA clade</taxon>
        <taxon>indigoferoid/millettioid clade</taxon>
        <taxon>Phaseoleae</taxon>
        <taxon>Mucuna</taxon>
    </lineage>
</organism>
<keyword evidence="2" id="KW-1185">Reference proteome</keyword>
<gene>
    <name evidence="1" type="ORF">CR513_21882</name>
</gene>
<feature type="non-terminal residue" evidence="1">
    <location>
        <position position="1"/>
    </location>
</feature>
<accession>A0A371GYK5</accession>
<sequence length="205" mass="23436">MASVYSCTECGSNLNLNSAYAYPPDFYFEAGNKDSVSFSAVDATKFKFEKEDKIRPFFETLNYWGIQRKRTKIKCNTCSRLVGYVYDDGPPLTDSPGQFHMGPSQVIPRAPRFRIRGPIILDGPHLPSTELERLRRLLDAFMFDEILVWPAETNLHPRCLYVEDFEILQGLVFLKAVEWVVYPQSRRGVPQLGAKDYSFEAASTD</sequence>
<dbReference type="InterPro" id="IPR045282">
    <property type="entry name" value="At4g08330-like"/>
</dbReference>
<reference evidence="1" key="1">
    <citation type="submission" date="2018-05" db="EMBL/GenBank/DDBJ databases">
        <title>Draft genome of Mucuna pruriens seed.</title>
        <authorList>
            <person name="Nnadi N.E."/>
            <person name="Vos R."/>
            <person name="Hasami M.H."/>
            <person name="Devisetty U.K."/>
            <person name="Aguiy J.C."/>
        </authorList>
    </citation>
    <scope>NUCLEOTIDE SEQUENCE [LARGE SCALE GENOMIC DNA]</scope>
    <source>
        <strain evidence="1">JCA_2017</strain>
    </source>
</reference>
<dbReference type="Pfam" id="PF24046">
    <property type="entry name" value="At4g08330"/>
    <property type="match status" value="1"/>
</dbReference>
<name>A0A371GYK5_MUCPR</name>
<dbReference type="AlphaFoldDB" id="A0A371GYK5"/>
<dbReference type="PANTHER" id="PTHR33674:SF5">
    <property type="entry name" value="METHIONINE-S-OXIDE REDUCTASE"/>
    <property type="match status" value="1"/>
</dbReference>
<comment type="caution">
    <text evidence="1">The sequence shown here is derived from an EMBL/GenBank/DDBJ whole genome shotgun (WGS) entry which is preliminary data.</text>
</comment>
<dbReference type="Proteomes" id="UP000257109">
    <property type="component" value="Unassembled WGS sequence"/>
</dbReference>
<dbReference type="EMBL" id="QJKJ01004096">
    <property type="protein sequence ID" value="RDX95569.1"/>
    <property type="molecule type" value="Genomic_DNA"/>
</dbReference>
<dbReference type="STRING" id="157652.A0A371GYK5"/>
<dbReference type="OrthoDB" id="2015559at2759"/>
<dbReference type="PANTHER" id="PTHR33674">
    <property type="entry name" value="METHIONINE-S-OXIDE REDUCTASE"/>
    <property type="match status" value="1"/>
</dbReference>
<proteinExistence type="predicted"/>
<evidence type="ECO:0000313" key="2">
    <source>
        <dbReference type="Proteomes" id="UP000257109"/>
    </source>
</evidence>